<evidence type="ECO:0000313" key="3">
    <source>
        <dbReference type="EMBL" id="ARX71499.1"/>
    </source>
</evidence>
<protein>
    <submittedName>
        <fullName evidence="1">Uncharacterized protein</fullName>
    </submittedName>
</protein>
<keyword evidence="8" id="KW-1185">Reference proteome</keyword>
<reference evidence="1" key="2">
    <citation type="submission" date="2014-02" db="EMBL/GenBank/DDBJ databases">
        <authorList>
            <person name="Ardisson-Araujo D.M.P."/>
            <person name="Melo F.L."/>
            <person name="Andrade M.S."/>
            <person name="Sihler W."/>
            <person name="Bao S.N."/>
            <person name="Ribeiro B.M."/>
            <person name="Souza M.L."/>
        </authorList>
    </citation>
    <scope>NUCLEOTIDE SEQUENCE</scope>
    <source>
        <strain evidence="1">S86</strain>
    </source>
</reference>
<dbReference type="RefSeq" id="YP_009091869.1">
    <property type="nucleotide sequence ID" value="NC_025257.1"/>
</dbReference>
<dbReference type="EMBL" id="KX859084">
    <property type="protein sequence ID" value="ARX72019.1"/>
    <property type="molecule type" value="Genomic_DNA"/>
</dbReference>
<reference evidence="2" key="3">
    <citation type="submission" date="2016-09" db="EMBL/GenBank/DDBJ databases">
        <title>Genome-wide Diversity of Wild Populations of Erinnyis ello granulovirus (ErelGV).</title>
        <authorList>
            <person name="Brito A.F."/>
            <person name="Melo F.L."/>
            <person name="Ardisson-Araujo D.M.P."/>
            <person name="Sihler W."/>
            <person name="Souza M.L."/>
            <person name="Ribeiro B.M."/>
        </authorList>
    </citation>
    <scope>NUCLEOTIDE SEQUENCE</scope>
    <source>
        <strain evidence="5">ErelGV-00</strain>
        <strain evidence="2">ErelGV-94</strain>
        <strain evidence="3">ErelGV-98</strain>
        <strain evidence="4">ErelGV-99</strain>
        <strain evidence="6">ErelGV-AC</strain>
        <strain evidence="7">ErelGV-PA</strain>
    </source>
</reference>
<dbReference type="EMBL" id="KJ406702">
    <property type="protein sequence ID" value="AIS92030.1"/>
    <property type="molecule type" value="Genomic_DNA"/>
</dbReference>
<dbReference type="KEGG" id="vg:20712788"/>
<sequence>MYYFECVYDDLCEFEWCVLLSRDTLQLWLDVTCLKSKGFVIPDDLPVNKYEENVTSYTLNDSLEVIEQEISLADKNLHFCTSTQLLNLNSTDDYYVTVLYQFLYHHLPKHLSVFLNNLRLLHLYDIEDYWNAYKSFDTIRKYWLFRWRIICVMYEQNNTNNENDVNDSKSLATLQANKLGFISCDKNLVTTLNENVKQQFVYMNECNDVNKLHIMLHFNKLLVGTVGLLEVMINWK</sequence>
<dbReference type="EMBL" id="KX859081">
    <property type="protein sequence ID" value="ARX71629.1"/>
    <property type="molecule type" value="Genomic_DNA"/>
</dbReference>
<gene>
    <name evidence="2" type="ORF">EREL_030</name>
</gene>
<evidence type="ECO:0000313" key="1">
    <source>
        <dbReference type="EMBL" id="AIS92030.1"/>
    </source>
</evidence>
<evidence type="ECO:0000313" key="7">
    <source>
        <dbReference type="EMBL" id="ARX72019.1"/>
    </source>
</evidence>
<evidence type="ECO:0000313" key="8">
    <source>
        <dbReference type="Proteomes" id="UP000201628"/>
    </source>
</evidence>
<organism evidence="1 8">
    <name type="scientific">Erinnyis ello granulovirus</name>
    <dbReference type="NCBI Taxonomy" id="307444"/>
    <lineage>
        <taxon>Viruses</taxon>
        <taxon>Viruses incertae sedis</taxon>
        <taxon>Naldaviricetes</taxon>
        <taxon>Lefavirales</taxon>
        <taxon>Baculoviridae</taxon>
        <taxon>Betabaculovirus</taxon>
        <taxon>Betabaculovirus erellonis</taxon>
    </lineage>
</organism>
<accession>A0A097DAK6</accession>
<dbReference type="EMBL" id="KX859080">
    <property type="protein sequence ID" value="ARX71499.1"/>
    <property type="molecule type" value="Genomic_DNA"/>
</dbReference>
<dbReference type="EMBL" id="KX859079">
    <property type="protein sequence ID" value="ARX71369.1"/>
    <property type="molecule type" value="Genomic_DNA"/>
</dbReference>
<reference evidence="1 8" key="1">
    <citation type="journal article" date="2014" name="BMC Genomics">
        <title>Genome sequence of Erinnyis ello granulovirus (ErelGV), a natural cassava hornworm pesticide and the first sequenced sphingid-infecting betabaculovirus.</title>
        <authorList>
            <person name="Ardisson-Araujo D.M."/>
            <person name="de Melo F.L."/>
            <person name="Andrade M.D."/>
            <person name="Sihler W."/>
            <person name="Bao S.N."/>
            <person name="Ribeiro B.M."/>
            <person name="de Souza M.L."/>
        </authorList>
    </citation>
    <scope>NUCLEOTIDE SEQUENCE [LARGE SCALE GENOMIC DNA]</scope>
    <source>
        <strain evidence="1">S86</strain>
    </source>
</reference>
<evidence type="ECO:0000313" key="4">
    <source>
        <dbReference type="EMBL" id="ARX71629.1"/>
    </source>
</evidence>
<name>A0A097DAK6_9BBAC</name>
<evidence type="ECO:0000313" key="2">
    <source>
        <dbReference type="EMBL" id="ARX71369.1"/>
    </source>
</evidence>
<dbReference type="Proteomes" id="UP000201628">
    <property type="component" value="Segment"/>
</dbReference>
<proteinExistence type="predicted"/>
<evidence type="ECO:0000313" key="5">
    <source>
        <dbReference type="EMBL" id="ARX71759.1"/>
    </source>
</evidence>
<dbReference type="EMBL" id="KX859083">
    <property type="protein sequence ID" value="ARX71889.1"/>
    <property type="molecule type" value="Genomic_DNA"/>
</dbReference>
<evidence type="ECO:0000313" key="6">
    <source>
        <dbReference type="EMBL" id="ARX71889.1"/>
    </source>
</evidence>
<dbReference type="OrthoDB" id="20040at10239"/>
<dbReference type="EMBL" id="KX859082">
    <property type="protein sequence ID" value="ARX71759.1"/>
    <property type="molecule type" value="Genomic_DNA"/>
</dbReference>